<dbReference type="GO" id="GO:0051500">
    <property type="term" value="F:D-tyrosyl-tRNA(Tyr) deacylase activity"/>
    <property type="evidence" value="ECO:0007669"/>
    <property type="project" value="TreeGrafter"/>
</dbReference>
<organism evidence="5 6">
    <name type="scientific">Faucicola atlantae</name>
    <dbReference type="NCBI Taxonomy" id="34059"/>
    <lineage>
        <taxon>Bacteria</taxon>
        <taxon>Pseudomonadati</taxon>
        <taxon>Pseudomonadota</taxon>
        <taxon>Gammaproteobacteria</taxon>
        <taxon>Moraxellales</taxon>
        <taxon>Moraxellaceae</taxon>
        <taxon>Faucicola</taxon>
    </lineage>
</organism>
<keyword evidence="4" id="KW-0820">tRNA-binding</keyword>
<dbReference type="EC" id="3.1.1.-" evidence="4"/>
<dbReference type="EC" id="3.1.1.96" evidence="4"/>
<reference evidence="5 6" key="1">
    <citation type="submission" date="2016-06" db="EMBL/GenBank/DDBJ databases">
        <title>Draft genome of Moraxella atlantae CCUG 59586.</title>
        <authorList>
            <person name="Salva-Serra F."/>
            <person name="Engstrom-Jakobsson H."/>
            <person name="Thorell K."/>
            <person name="Gonzales-Siles L."/>
            <person name="Karlsson R."/>
            <person name="Boulund F."/>
            <person name="Engstrand L."/>
            <person name="Kristiansson E."/>
            <person name="Moore E."/>
        </authorList>
    </citation>
    <scope>NUCLEOTIDE SEQUENCE [LARGE SCALE GENOMIC DNA]</scope>
    <source>
        <strain evidence="5 6">CCUG 59586</strain>
    </source>
</reference>
<keyword evidence="3 4" id="KW-0694">RNA-binding</keyword>
<comment type="subunit">
    <text evidence="4">Homodimer.</text>
</comment>
<keyword evidence="6" id="KW-1185">Reference proteome</keyword>
<dbReference type="PANTHER" id="PTHR10472">
    <property type="entry name" value="D-TYROSYL-TRNA TYR DEACYLASE"/>
    <property type="match status" value="1"/>
</dbReference>
<evidence type="ECO:0000256" key="2">
    <source>
        <dbReference type="ARBA" id="ARBA00022801"/>
    </source>
</evidence>
<comment type="function">
    <text evidence="4">An aminoacyl-tRNA editing enzyme that deacylates mischarged D-aminoacyl-tRNAs. Also deacylates mischarged glycyl-tRNA(Ala), protecting cells against glycine mischarging by AlaRS. Acts via tRNA-based rather than protein-based catalysis; rejects L-amino acids rather than detecting D-amino acids in the active site. By recycling D-aminoacyl-tRNA to D-amino acids and free tRNA molecules, this enzyme counteracts the toxicity associated with the formation of D-aminoacyl-tRNA entities in vivo and helps enforce protein L-homochirality.</text>
</comment>
<dbReference type="GO" id="GO:0019478">
    <property type="term" value="P:D-amino acid catabolic process"/>
    <property type="evidence" value="ECO:0007669"/>
    <property type="project" value="UniProtKB-UniRule"/>
</dbReference>
<evidence type="ECO:0000313" key="5">
    <source>
        <dbReference type="EMBL" id="OBX80140.1"/>
    </source>
</evidence>
<keyword evidence="4" id="KW-0963">Cytoplasm</keyword>
<evidence type="ECO:0000256" key="1">
    <source>
        <dbReference type="ARBA" id="ARBA00009673"/>
    </source>
</evidence>
<comment type="caution">
    <text evidence="5">The sequence shown here is derived from an EMBL/GenBank/DDBJ whole genome shotgun (WGS) entry which is preliminary data.</text>
</comment>
<dbReference type="RefSeq" id="WP_067336918.1">
    <property type="nucleotide sequence ID" value="NZ_LZNA01000037.1"/>
</dbReference>
<dbReference type="Gene3D" id="3.50.80.10">
    <property type="entry name" value="D-tyrosyl-tRNA(Tyr) deacylase"/>
    <property type="match status" value="1"/>
</dbReference>
<dbReference type="EMBL" id="LZNA01000037">
    <property type="protein sequence ID" value="OBX80140.1"/>
    <property type="molecule type" value="Genomic_DNA"/>
</dbReference>
<gene>
    <name evidence="4" type="primary">dtd</name>
    <name evidence="5" type="ORF">A9306_07785</name>
</gene>
<comment type="catalytic activity">
    <reaction evidence="4">
        <text>a D-aminoacyl-tRNA + H2O = a tRNA + a D-alpha-amino acid + H(+)</text>
        <dbReference type="Rhea" id="RHEA:13953"/>
        <dbReference type="Rhea" id="RHEA-COMP:10123"/>
        <dbReference type="Rhea" id="RHEA-COMP:10124"/>
        <dbReference type="ChEBI" id="CHEBI:15377"/>
        <dbReference type="ChEBI" id="CHEBI:15378"/>
        <dbReference type="ChEBI" id="CHEBI:59871"/>
        <dbReference type="ChEBI" id="CHEBI:78442"/>
        <dbReference type="ChEBI" id="CHEBI:79333"/>
        <dbReference type="EC" id="3.1.1.96"/>
    </reaction>
</comment>
<comment type="subcellular location">
    <subcellularLocation>
        <location evidence="4">Cytoplasm</location>
    </subcellularLocation>
</comment>
<comment type="catalytic activity">
    <reaction evidence="4">
        <text>glycyl-tRNA(Ala) + H2O = tRNA(Ala) + glycine + H(+)</text>
        <dbReference type="Rhea" id="RHEA:53744"/>
        <dbReference type="Rhea" id="RHEA-COMP:9657"/>
        <dbReference type="Rhea" id="RHEA-COMP:13640"/>
        <dbReference type="ChEBI" id="CHEBI:15377"/>
        <dbReference type="ChEBI" id="CHEBI:15378"/>
        <dbReference type="ChEBI" id="CHEBI:57305"/>
        <dbReference type="ChEBI" id="CHEBI:78442"/>
        <dbReference type="ChEBI" id="CHEBI:78522"/>
    </reaction>
</comment>
<dbReference type="Proteomes" id="UP000092616">
    <property type="component" value="Unassembled WGS sequence"/>
</dbReference>
<keyword evidence="2 4" id="KW-0378">Hydrolase</keyword>
<dbReference type="GO" id="GO:0005737">
    <property type="term" value="C:cytoplasm"/>
    <property type="evidence" value="ECO:0007669"/>
    <property type="project" value="UniProtKB-SubCell"/>
</dbReference>
<dbReference type="GO" id="GO:0106026">
    <property type="term" value="F:Gly-tRNA(Ala) deacylase activity"/>
    <property type="evidence" value="ECO:0007669"/>
    <property type="project" value="UniProtKB-UniRule"/>
</dbReference>
<comment type="similarity">
    <text evidence="1 4">Belongs to the DTD family.</text>
</comment>
<evidence type="ECO:0000256" key="4">
    <source>
        <dbReference type="HAMAP-Rule" id="MF_00518"/>
    </source>
</evidence>
<dbReference type="HAMAP" id="MF_00518">
    <property type="entry name" value="Deacylase_Dtd"/>
    <property type="match status" value="1"/>
</dbReference>
<dbReference type="Pfam" id="PF02580">
    <property type="entry name" value="Tyr_Deacylase"/>
    <property type="match status" value="1"/>
</dbReference>
<sequence>MKAVIQRVHHAKVEVNQQTVGQIERGVLVYLGLAHGDTLAVGQKMVDKILNYRLFANAQDKLDYSLQDVGGGLLIVSQFTLLADTRSGRRPDFGGAMTPSDARDLFAHIVRYAHSQYANVATGEFGADMQVISCNDGPINFIFELVAERV</sequence>
<dbReference type="GO" id="GO:0043908">
    <property type="term" value="F:Ser(Gly)-tRNA(Ala) hydrolase activity"/>
    <property type="evidence" value="ECO:0007669"/>
    <property type="project" value="UniProtKB-UniRule"/>
</dbReference>
<dbReference type="AlphaFoldDB" id="A0A1B8QEQ6"/>
<proteinExistence type="inferred from homology"/>
<comment type="domain">
    <text evidence="4">A Gly-cisPro motif from one monomer fits into the active site of the other monomer to allow specific chiral rejection of L-amino acids.</text>
</comment>
<dbReference type="InterPro" id="IPR003732">
    <property type="entry name" value="Daa-tRNA_deacyls_DTD"/>
</dbReference>
<dbReference type="SUPFAM" id="SSF69500">
    <property type="entry name" value="DTD-like"/>
    <property type="match status" value="1"/>
</dbReference>
<feature type="short sequence motif" description="Gly-cisPro motif, important for rejection of L-amino acids" evidence="4">
    <location>
        <begin position="137"/>
        <end position="138"/>
    </location>
</feature>
<dbReference type="FunFam" id="3.50.80.10:FF:000001">
    <property type="entry name" value="D-aminoacyl-tRNA deacylase"/>
    <property type="match status" value="1"/>
</dbReference>
<protein>
    <recommendedName>
        <fullName evidence="4">D-aminoacyl-tRNA deacylase</fullName>
        <shortName evidence="4">DTD</shortName>
        <ecNumber evidence="4">3.1.1.96</ecNumber>
    </recommendedName>
    <alternativeName>
        <fullName evidence="4">Gly-tRNA(Ala) deacylase</fullName>
        <ecNumber evidence="4">3.1.1.-</ecNumber>
    </alternativeName>
</protein>
<evidence type="ECO:0000313" key="6">
    <source>
        <dbReference type="Proteomes" id="UP000092616"/>
    </source>
</evidence>
<dbReference type="PANTHER" id="PTHR10472:SF5">
    <property type="entry name" value="D-AMINOACYL-TRNA DEACYLASE 1"/>
    <property type="match status" value="1"/>
</dbReference>
<evidence type="ECO:0000256" key="3">
    <source>
        <dbReference type="ARBA" id="ARBA00022884"/>
    </source>
</evidence>
<accession>A0A1B8QEQ6</accession>
<name>A0A1B8QEQ6_9GAMM</name>
<dbReference type="GO" id="GO:0000049">
    <property type="term" value="F:tRNA binding"/>
    <property type="evidence" value="ECO:0007669"/>
    <property type="project" value="UniProtKB-UniRule"/>
</dbReference>
<dbReference type="NCBIfam" id="TIGR00256">
    <property type="entry name" value="D-aminoacyl-tRNA deacylase"/>
    <property type="match status" value="1"/>
</dbReference>
<dbReference type="InterPro" id="IPR023509">
    <property type="entry name" value="DTD-like_sf"/>
</dbReference>